<dbReference type="CDD" id="cd23837">
    <property type="entry name" value="UBCc_UBE2O"/>
    <property type="match status" value="1"/>
</dbReference>
<evidence type="ECO:0000256" key="2">
    <source>
        <dbReference type="ARBA" id="ARBA00022679"/>
    </source>
</evidence>
<evidence type="ECO:0000313" key="9">
    <source>
        <dbReference type="Proteomes" id="UP000288805"/>
    </source>
</evidence>
<dbReference type="GO" id="GO:0005524">
    <property type="term" value="F:ATP binding"/>
    <property type="evidence" value="ECO:0007669"/>
    <property type="project" value="UniProtKB-KW"/>
</dbReference>
<proteinExistence type="predicted"/>
<organism evidence="8 9">
    <name type="scientific">Vitis vinifera</name>
    <name type="common">Grape</name>
    <dbReference type="NCBI Taxonomy" id="29760"/>
    <lineage>
        <taxon>Eukaryota</taxon>
        <taxon>Viridiplantae</taxon>
        <taxon>Streptophyta</taxon>
        <taxon>Embryophyta</taxon>
        <taxon>Tracheophyta</taxon>
        <taxon>Spermatophyta</taxon>
        <taxon>Magnoliopsida</taxon>
        <taxon>eudicotyledons</taxon>
        <taxon>Gunneridae</taxon>
        <taxon>Pentapetalae</taxon>
        <taxon>rosids</taxon>
        <taxon>Vitales</taxon>
        <taxon>Vitaceae</taxon>
        <taxon>Viteae</taxon>
        <taxon>Vitis</taxon>
    </lineage>
</organism>
<evidence type="ECO:0000259" key="7">
    <source>
        <dbReference type="PROSITE" id="PS50127"/>
    </source>
</evidence>
<keyword evidence="5" id="KW-0067">ATP-binding</keyword>
<dbReference type="PANTHER" id="PTHR46116:SF15">
    <property type="entry name" value="(E3-INDEPENDENT) E2 UBIQUITIN-CONJUGATING ENZYME"/>
    <property type="match status" value="1"/>
</dbReference>
<dbReference type="EMBL" id="QGNW01001520">
    <property type="protein sequence ID" value="RVW37916.1"/>
    <property type="molecule type" value="Genomic_DNA"/>
</dbReference>
<dbReference type="Gene3D" id="3.10.110.10">
    <property type="entry name" value="Ubiquitin Conjugating Enzyme"/>
    <property type="match status" value="1"/>
</dbReference>
<evidence type="ECO:0000313" key="8">
    <source>
        <dbReference type="EMBL" id="RVW37916.1"/>
    </source>
</evidence>
<accession>A0A438DR13</accession>
<dbReference type="InterPro" id="IPR057735">
    <property type="entry name" value="UBE2O-like_tSH3-B"/>
</dbReference>
<dbReference type="SUPFAM" id="SSF54495">
    <property type="entry name" value="UBC-like"/>
    <property type="match status" value="1"/>
</dbReference>
<name>A0A438DR13_VITVI</name>
<dbReference type="InterPro" id="IPR000608">
    <property type="entry name" value="UBC"/>
</dbReference>
<dbReference type="InterPro" id="IPR016135">
    <property type="entry name" value="UBQ-conjugating_enzyme/RWD"/>
</dbReference>
<dbReference type="Pfam" id="PF00179">
    <property type="entry name" value="UQ_con"/>
    <property type="match status" value="1"/>
</dbReference>
<evidence type="ECO:0000256" key="3">
    <source>
        <dbReference type="ARBA" id="ARBA00022741"/>
    </source>
</evidence>
<feature type="domain" description="UBC core" evidence="7">
    <location>
        <begin position="685"/>
        <end position="845"/>
    </location>
</feature>
<dbReference type="Proteomes" id="UP000288805">
    <property type="component" value="Unassembled WGS sequence"/>
</dbReference>
<dbReference type="Pfam" id="PF23043">
    <property type="entry name" value="SH3-B_UBE2O"/>
    <property type="match status" value="1"/>
</dbReference>
<reference evidence="8 9" key="1">
    <citation type="journal article" date="2018" name="PLoS Genet.">
        <title>Population sequencing reveals clonal diversity and ancestral inbreeding in the grapevine cultivar Chardonnay.</title>
        <authorList>
            <person name="Roach M.J."/>
            <person name="Johnson D.L."/>
            <person name="Bohlmann J."/>
            <person name="van Vuuren H.J."/>
            <person name="Jones S.J."/>
            <person name="Pretorius I.S."/>
            <person name="Schmidt S.A."/>
            <person name="Borneman A.R."/>
        </authorList>
    </citation>
    <scope>NUCLEOTIDE SEQUENCE [LARGE SCALE GENOMIC DNA]</scope>
    <source>
        <strain evidence="9">cv. Chardonnay</strain>
        <tissue evidence="8">Leaf</tissue>
    </source>
</reference>
<dbReference type="Pfam" id="PF23044">
    <property type="entry name" value="SH3-C_UBE2O"/>
    <property type="match status" value="1"/>
</dbReference>
<dbReference type="InterPro" id="IPR057734">
    <property type="entry name" value="UBE2O-like_SH3-C"/>
</dbReference>
<dbReference type="Pfam" id="PF23046">
    <property type="entry name" value="tSH3-B_UBE2O"/>
    <property type="match status" value="1"/>
</dbReference>
<sequence length="944" mass="105081">MDMLLSDSDWESFSESGSSEDQEDIDSMYGGKAQSILSSLEETIGKIDDFLSFERGFIHGDIVCSVADPSGQMGRVVDVDMLVDLENVYGKVIKDVNSKKLLKIRSISIGDYVVLGPWLGRVSKVVDSVTILFDDGAKCEVTATDHKKIFPISPNLLEDPQYQYYPGQRVQVRLSTLSKSARWLCGAWKENRTDGTVCAVEAGLVSVDWLASALVGSGLSLPAPPCWQDSKKLTLLSCFSHANWQLGDWCMLPVSDRKGVTEKNCLSVSTCEHILGHMKLERGFKRMNLSFERENIFVMVKIKTKVDVQWQDGSCSVGLDPQSLFPINIVAAHEFWPEQFVLEKGTCDDPNVSSSQRWGVVEVVDAKERIVKVKWKNFALNEGNDLEEGLMEETVSAYELVEHPDYSYCLGDFVFRLERNQLVDQADGQNFNNNAIAEMGMGKEIPLKGETCSKDQNEYSDKYYSSHIGNVVGFKDGGVKVKWATGLTTQVAPNEIFRIDKFEGSSTTPEENIEELNHELIEDDNQSSPGKEKDVSDLNIVDKDCTKYPWQSTSSLLPRAVIGFFLSIAASLFGSPDSALLSGQLSSSHCSEDENESGTHLKGVLNSCNPCTEEQHIVVDDLQASGETSVKEEIKEIGGDKDLPFSSGSKNPEQFSQFDMVCDCSDHHFVDSAGKGLALSQVKIGWLKKVQQEWSMLEKNLPETIYVRIYEERMDLLRAAIVGPSATPYHDGLFFFDIFLPPEYPHEPPLVHYNSGGLRVNPNLYESGKVCLSLLNTWTGTGTEVWNPGSSTILQVLLSLQALVLNEKPYFNEAGYDKQMGRAEGEKNSISYNENAFIGTCRSILYLLRNPPKHFEAIVEEHFNQCSQHFLIACKAYMEGAPVGCAFEHKKTAEESQKGSSTGFKIMLAKLFPKLVEAFSARGIDCSQFVEMEKGICYNWGKQP</sequence>
<evidence type="ECO:0000256" key="4">
    <source>
        <dbReference type="ARBA" id="ARBA00022786"/>
    </source>
</evidence>
<feature type="compositionally biased region" description="Acidic residues" evidence="6">
    <location>
        <begin position="8"/>
        <end position="26"/>
    </location>
</feature>
<dbReference type="PROSITE" id="PS50127">
    <property type="entry name" value="UBC_2"/>
    <property type="match status" value="1"/>
</dbReference>
<keyword evidence="3" id="KW-0547">Nucleotide-binding</keyword>
<dbReference type="EC" id="2.3.2.23" evidence="1"/>
<feature type="region of interest" description="Disordered" evidence="6">
    <location>
        <begin position="1"/>
        <end position="26"/>
    </location>
</feature>
<protein>
    <recommendedName>
        <fullName evidence="1">E2 ubiquitin-conjugating enzyme</fullName>
        <ecNumber evidence="1">2.3.2.23</ecNumber>
    </recommendedName>
</protein>
<evidence type="ECO:0000256" key="5">
    <source>
        <dbReference type="ARBA" id="ARBA00022840"/>
    </source>
</evidence>
<dbReference type="SMART" id="SM00212">
    <property type="entry name" value="UBCc"/>
    <property type="match status" value="1"/>
</dbReference>
<dbReference type="PANTHER" id="PTHR46116">
    <property type="entry name" value="(E3-INDEPENDENT) E2 UBIQUITIN-CONJUGATING ENZYME"/>
    <property type="match status" value="1"/>
</dbReference>
<evidence type="ECO:0000256" key="1">
    <source>
        <dbReference type="ARBA" id="ARBA00012486"/>
    </source>
</evidence>
<dbReference type="AlphaFoldDB" id="A0A438DR13"/>
<dbReference type="InterPro" id="IPR057733">
    <property type="entry name" value="UBE2O-like_SH3-B"/>
</dbReference>
<dbReference type="GO" id="GO:0061631">
    <property type="term" value="F:ubiquitin conjugating enzyme activity"/>
    <property type="evidence" value="ECO:0007669"/>
    <property type="project" value="UniProtKB-EC"/>
</dbReference>
<comment type="caution">
    <text evidence="8">The sequence shown here is derived from an EMBL/GenBank/DDBJ whole genome shotgun (WGS) entry which is preliminary data.</text>
</comment>
<dbReference type="FunFam" id="3.10.110.10:FF:000028">
    <property type="entry name" value="Probable ubiquitin-conjugating enzyme E2 23"/>
    <property type="match status" value="1"/>
</dbReference>
<keyword evidence="4" id="KW-0833">Ubl conjugation pathway</keyword>
<evidence type="ECO:0000256" key="6">
    <source>
        <dbReference type="SAM" id="MobiDB-lite"/>
    </source>
</evidence>
<gene>
    <name evidence="8" type="primary">UBC24_0</name>
    <name evidence="8" type="ORF">CK203_094190</name>
</gene>
<keyword evidence="2" id="KW-0808">Transferase</keyword>